<reference evidence="2" key="1">
    <citation type="submission" date="2018-06" db="EMBL/GenBank/DDBJ databases">
        <authorList>
            <person name="Zhirakovskaya E."/>
        </authorList>
    </citation>
    <scope>NUCLEOTIDE SEQUENCE</scope>
</reference>
<protein>
    <recommendedName>
        <fullName evidence="3">General secretion pathway protein H</fullName>
    </recommendedName>
</protein>
<dbReference type="InterPro" id="IPR012902">
    <property type="entry name" value="N_methyl_site"/>
</dbReference>
<dbReference type="InterPro" id="IPR049875">
    <property type="entry name" value="TypeII_GspH"/>
</dbReference>
<feature type="transmembrane region" description="Helical" evidence="1">
    <location>
        <begin position="21"/>
        <end position="39"/>
    </location>
</feature>
<evidence type="ECO:0000256" key="1">
    <source>
        <dbReference type="SAM" id="Phobius"/>
    </source>
</evidence>
<accession>A0A3B0Y295</accession>
<dbReference type="PROSITE" id="PS00409">
    <property type="entry name" value="PROKAR_NTER_METHYL"/>
    <property type="match status" value="1"/>
</dbReference>
<dbReference type="GO" id="GO:0015628">
    <property type="term" value="P:protein secretion by the type II secretion system"/>
    <property type="evidence" value="ECO:0007669"/>
    <property type="project" value="InterPro"/>
</dbReference>
<evidence type="ECO:0008006" key="3">
    <source>
        <dbReference type="Google" id="ProtNLM"/>
    </source>
</evidence>
<dbReference type="GO" id="GO:0015627">
    <property type="term" value="C:type II protein secretion system complex"/>
    <property type="evidence" value="ECO:0007669"/>
    <property type="project" value="InterPro"/>
</dbReference>
<gene>
    <name evidence="2" type="ORF">MNBD_GAMMA11-808</name>
</gene>
<name>A0A3B0Y295_9ZZZZ</name>
<dbReference type="SUPFAM" id="SSF54523">
    <property type="entry name" value="Pili subunits"/>
    <property type="match status" value="1"/>
</dbReference>
<proteinExistence type="predicted"/>
<dbReference type="EMBL" id="UOFG01000175">
    <property type="protein sequence ID" value="VAW62566.1"/>
    <property type="molecule type" value="Genomic_DNA"/>
</dbReference>
<evidence type="ECO:0000313" key="2">
    <source>
        <dbReference type="EMBL" id="VAW62566.1"/>
    </source>
</evidence>
<keyword evidence="1" id="KW-1133">Transmembrane helix</keyword>
<dbReference type="Gene3D" id="3.55.40.10">
    <property type="entry name" value="minor pseudopilin epsh domain"/>
    <property type="match status" value="1"/>
</dbReference>
<dbReference type="AlphaFoldDB" id="A0A3B0Y295"/>
<keyword evidence="1" id="KW-0812">Transmembrane</keyword>
<keyword evidence="1" id="KW-0472">Membrane</keyword>
<sequence length="224" mass="25515">MIQHHPRRISAWHQGFTLIELLVVVVVISISVGVVVMALSGNSEEDLAEEEILKLQQLLRFAHAQSVIRSQEYGLRFYRTGYRFMIYDEQNKLWVDLNTDRLLRARSFPEPLELDLYVDQLSVDLLDSAKDDPVIEEEEEEESALAGPLSTTKKTTANAATGTISSFRSTRDSNAKLIKPQVFLLSSSELEPQFELRLRIPGSEVEEYLYALPQGEYTRKAPNE</sequence>
<dbReference type="NCBIfam" id="TIGR02532">
    <property type="entry name" value="IV_pilin_GFxxxE"/>
    <property type="match status" value="1"/>
</dbReference>
<dbReference type="Pfam" id="PF07963">
    <property type="entry name" value="N_methyl"/>
    <property type="match status" value="1"/>
</dbReference>
<dbReference type="NCBIfam" id="TIGR01708">
    <property type="entry name" value="typeII_sec_gspH"/>
    <property type="match status" value="1"/>
</dbReference>
<organism evidence="2">
    <name type="scientific">hydrothermal vent metagenome</name>
    <dbReference type="NCBI Taxonomy" id="652676"/>
    <lineage>
        <taxon>unclassified sequences</taxon>
        <taxon>metagenomes</taxon>
        <taxon>ecological metagenomes</taxon>
    </lineage>
</organism>
<dbReference type="InterPro" id="IPR045584">
    <property type="entry name" value="Pilin-like"/>
</dbReference>